<feature type="transmembrane region" description="Helical" evidence="1">
    <location>
        <begin position="48"/>
        <end position="68"/>
    </location>
</feature>
<evidence type="ECO:0000313" key="3">
    <source>
        <dbReference type="Proteomes" id="UP000539052"/>
    </source>
</evidence>
<evidence type="ECO:0000256" key="1">
    <source>
        <dbReference type="SAM" id="Phobius"/>
    </source>
</evidence>
<feature type="transmembrane region" description="Helical" evidence="1">
    <location>
        <begin position="115"/>
        <end position="137"/>
    </location>
</feature>
<accession>A0ABX1VJZ9</accession>
<evidence type="ECO:0000313" key="2">
    <source>
        <dbReference type="EMBL" id="NNJ28495.1"/>
    </source>
</evidence>
<proteinExistence type="predicted"/>
<keyword evidence="3" id="KW-1185">Reference proteome</keyword>
<feature type="transmembrane region" description="Helical" evidence="1">
    <location>
        <begin position="88"/>
        <end position="109"/>
    </location>
</feature>
<feature type="transmembrane region" description="Helical" evidence="1">
    <location>
        <begin position="211"/>
        <end position="229"/>
    </location>
</feature>
<keyword evidence="1" id="KW-0472">Membrane</keyword>
<keyword evidence="1" id="KW-1133">Transmembrane helix</keyword>
<keyword evidence="1" id="KW-0812">Transmembrane</keyword>
<dbReference type="EMBL" id="JAAOXG010000001">
    <property type="protein sequence ID" value="NNJ28495.1"/>
    <property type="molecule type" value="Genomic_DNA"/>
</dbReference>
<dbReference type="Proteomes" id="UP000539052">
    <property type="component" value="Unassembled WGS sequence"/>
</dbReference>
<organism evidence="2 3">
    <name type="scientific">Lacrimispora defluvii</name>
    <dbReference type="NCBI Taxonomy" id="2719233"/>
    <lineage>
        <taxon>Bacteria</taxon>
        <taxon>Bacillati</taxon>
        <taxon>Bacillota</taxon>
        <taxon>Clostridia</taxon>
        <taxon>Lachnospirales</taxon>
        <taxon>Lachnospiraceae</taxon>
        <taxon>Lacrimispora</taxon>
    </lineage>
</organism>
<protein>
    <submittedName>
        <fullName evidence="2">Uncharacterized protein</fullName>
    </submittedName>
</protein>
<feature type="transmembrane region" description="Helical" evidence="1">
    <location>
        <begin position="7"/>
        <end position="28"/>
    </location>
</feature>
<gene>
    <name evidence="2" type="ORF">G9470_01595</name>
</gene>
<dbReference type="RefSeq" id="WP_170819845.1">
    <property type="nucleotide sequence ID" value="NZ_JAAOXG010000001.1"/>
</dbReference>
<sequence length="237" mass="27678">MSKRLKYYFIMMLMGGIVWLEGSCRFISRTFWDVIILFPPLPSPVHYLIQSLLEIAVTYGEVLVLLLILSDWRSKRDGEWQGYKKALYLYLIIGVILEKIIINIFNILFSTYIESYPVAITMIMAIKIVMVFSMVIIVMRMSMKNKNQAMCVDQFSFMHFAAVAVITIGLAGLFSFKEWQGYQIYMSDMDSYGFFSQMTAPMPVYNIFNKWMLPYMVRICAVLLFMWNGKQDEVKCS</sequence>
<comment type="caution">
    <text evidence="2">The sequence shown here is derived from an EMBL/GenBank/DDBJ whole genome shotgun (WGS) entry which is preliminary data.</text>
</comment>
<reference evidence="2 3" key="1">
    <citation type="submission" date="2020-03" db="EMBL/GenBank/DDBJ databases">
        <title>Genome Sequence of industrial isolate, B5A.</title>
        <authorList>
            <person name="Sharma S."/>
            <person name="Patil P.B."/>
            <person name="Korpole S."/>
        </authorList>
    </citation>
    <scope>NUCLEOTIDE SEQUENCE [LARGE SCALE GENOMIC DNA]</scope>
    <source>
        <strain evidence="2 3">PI-S10-B5A</strain>
    </source>
</reference>
<feature type="transmembrane region" description="Helical" evidence="1">
    <location>
        <begin position="157"/>
        <end position="176"/>
    </location>
</feature>
<name>A0ABX1VJZ9_9FIRM</name>